<dbReference type="Proteomes" id="UP000828390">
    <property type="component" value="Unassembled WGS sequence"/>
</dbReference>
<dbReference type="InterPro" id="IPR001806">
    <property type="entry name" value="Small_GTPase"/>
</dbReference>
<reference evidence="1" key="1">
    <citation type="journal article" date="2019" name="bioRxiv">
        <title>The Genome of the Zebra Mussel, Dreissena polymorpha: A Resource for Invasive Species Research.</title>
        <authorList>
            <person name="McCartney M.A."/>
            <person name="Auch B."/>
            <person name="Kono T."/>
            <person name="Mallez S."/>
            <person name="Zhang Y."/>
            <person name="Obille A."/>
            <person name="Becker A."/>
            <person name="Abrahante J.E."/>
            <person name="Garbe J."/>
            <person name="Badalamenti J.P."/>
            <person name="Herman A."/>
            <person name="Mangelson H."/>
            <person name="Liachko I."/>
            <person name="Sullivan S."/>
            <person name="Sone E.D."/>
            <person name="Koren S."/>
            <person name="Silverstein K.A.T."/>
            <person name="Beckman K.B."/>
            <person name="Gohl D.M."/>
        </authorList>
    </citation>
    <scope>NUCLEOTIDE SEQUENCE</scope>
    <source>
        <strain evidence="1">Duluth1</strain>
        <tissue evidence="1">Whole animal</tissue>
    </source>
</reference>
<sequence>MRELRDHVTETDLVTLLVGNKSDLRHLRAVSMDEAKEYAGESLVKRFDGKVSQATHAYTPYF</sequence>
<comment type="caution">
    <text evidence="1">The sequence shown here is derived from an EMBL/GenBank/DDBJ whole genome shotgun (WGS) entry which is preliminary data.</text>
</comment>
<accession>A0A9D4GD82</accession>
<organism evidence="1 2">
    <name type="scientific">Dreissena polymorpha</name>
    <name type="common">Zebra mussel</name>
    <name type="synonym">Mytilus polymorpha</name>
    <dbReference type="NCBI Taxonomy" id="45954"/>
    <lineage>
        <taxon>Eukaryota</taxon>
        <taxon>Metazoa</taxon>
        <taxon>Spiralia</taxon>
        <taxon>Lophotrochozoa</taxon>
        <taxon>Mollusca</taxon>
        <taxon>Bivalvia</taxon>
        <taxon>Autobranchia</taxon>
        <taxon>Heteroconchia</taxon>
        <taxon>Euheterodonta</taxon>
        <taxon>Imparidentia</taxon>
        <taxon>Neoheterodontei</taxon>
        <taxon>Myida</taxon>
        <taxon>Dreissenoidea</taxon>
        <taxon>Dreissenidae</taxon>
        <taxon>Dreissena</taxon>
    </lineage>
</organism>
<evidence type="ECO:0000313" key="1">
    <source>
        <dbReference type="EMBL" id="KAH3813238.1"/>
    </source>
</evidence>
<dbReference type="InterPro" id="IPR027417">
    <property type="entry name" value="P-loop_NTPase"/>
</dbReference>
<dbReference type="GO" id="GO:0003924">
    <property type="term" value="F:GTPase activity"/>
    <property type="evidence" value="ECO:0007669"/>
    <property type="project" value="InterPro"/>
</dbReference>
<dbReference type="Pfam" id="PF00071">
    <property type="entry name" value="Ras"/>
    <property type="match status" value="1"/>
</dbReference>
<dbReference type="GO" id="GO:0005525">
    <property type="term" value="F:GTP binding"/>
    <property type="evidence" value="ECO:0007669"/>
    <property type="project" value="InterPro"/>
</dbReference>
<dbReference type="SUPFAM" id="SSF52540">
    <property type="entry name" value="P-loop containing nucleoside triphosphate hydrolases"/>
    <property type="match status" value="1"/>
</dbReference>
<name>A0A9D4GD82_DREPO</name>
<dbReference type="AlphaFoldDB" id="A0A9D4GD82"/>
<keyword evidence="2" id="KW-1185">Reference proteome</keyword>
<reference evidence="1" key="2">
    <citation type="submission" date="2020-11" db="EMBL/GenBank/DDBJ databases">
        <authorList>
            <person name="McCartney M.A."/>
            <person name="Auch B."/>
            <person name="Kono T."/>
            <person name="Mallez S."/>
            <person name="Becker A."/>
            <person name="Gohl D.M."/>
            <person name="Silverstein K.A.T."/>
            <person name="Koren S."/>
            <person name="Bechman K.B."/>
            <person name="Herman A."/>
            <person name="Abrahante J.E."/>
            <person name="Garbe J."/>
        </authorList>
    </citation>
    <scope>NUCLEOTIDE SEQUENCE</scope>
    <source>
        <strain evidence="1">Duluth1</strain>
        <tissue evidence="1">Whole animal</tissue>
    </source>
</reference>
<gene>
    <name evidence="1" type="ORF">DPMN_141690</name>
</gene>
<proteinExistence type="predicted"/>
<dbReference type="Gene3D" id="3.40.50.300">
    <property type="entry name" value="P-loop containing nucleotide triphosphate hydrolases"/>
    <property type="match status" value="1"/>
</dbReference>
<evidence type="ECO:0000313" key="2">
    <source>
        <dbReference type="Proteomes" id="UP000828390"/>
    </source>
</evidence>
<protein>
    <submittedName>
        <fullName evidence="1">Uncharacterized protein</fullName>
    </submittedName>
</protein>
<dbReference type="EMBL" id="JAIWYP010000006">
    <property type="protein sequence ID" value="KAH3813238.1"/>
    <property type="molecule type" value="Genomic_DNA"/>
</dbReference>